<name>A0A174HUL9_9FIRM</name>
<protein>
    <submittedName>
        <fullName evidence="2">Uncharacterized protein</fullName>
    </submittedName>
</protein>
<keyword evidence="1" id="KW-1133">Transmembrane helix</keyword>
<feature type="transmembrane region" description="Helical" evidence="1">
    <location>
        <begin position="20"/>
        <end position="41"/>
    </location>
</feature>
<keyword evidence="1" id="KW-0472">Membrane</keyword>
<evidence type="ECO:0000313" key="3">
    <source>
        <dbReference type="Proteomes" id="UP000095544"/>
    </source>
</evidence>
<proteinExistence type="predicted"/>
<dbReference type="OrthoDB" id="9922797at2"/>
<evidence type="ECO:0000313" key="2">
    <source>
        <dbReference type="EMBL" id="CUO76619.1"/>
    </source>
</evidence>
<accession>A0A174HUL9</accession>
<dbReference type="EMBL" id="CYZU01000033">
    <property type="protein sequence ID" value="CUO76619.1"/>
    <property type="molecule type" value="Genomic_DNA"/>
</dbReference>
<keyword evidence="1" id="KW-0812">Transmembrane</keyword>
<reference evidence="2 3" key="1">
    <citation type="submission" date="2015-09" db="EMBL/GenBank/DDBJ databases">
        <authorList>
            <consortium name="Pathogen Informatics"/>
        </authorList>
    </citation>
    <scope>NUCLEOTIDE SEQUENCE [LARGE SCALE GENOMIC DNA]</scope>
    <source>
        <strain evidence="2 3">2789STDY5834876</strain>
    </source>
</reference>
<organism evidence="2 3">
    <name type="scientific">Faecalicatena contorta</name>
    <dbReference type="NCBI Taxonomy" id="39482"/>
    <lineage>
        <taxon>Bacteria</taxon>
        <taxon>Bacillati</taxon>
        <taxon>Bacillota</taxon>
        <taxon>Clostridia</taxon>
        <taxon>Lachnospirales</taxon>
        <taxon>Lachnospiraceae</taxon>
        <taxon>Faecalicatena</taxon>
    </lineage>
</organism>
<dbReference type="Proteomes" id="UP000095544">
    <property type="component" value="Unassembled WGS sequence"/>
</dbReference>
<gene>
    <name evidence="2" type="ORF">ERS852491_03235</name>
</gene>
<dbReference type="AlphaFoldDB" id="A0A174HUL9"/>
<evidence type="ECO:0000256" key="1">
    <source>
        <dbReference type="SAM" id="Phobius"/>
    </source>
</evidence>
<sequence length="181" mass="19435">MTEIGGKGGKGIVKNRNQRAAVVVLIVCMVFFAALESVGGFRAGCRNEGSGALQSAAAVLGNDTCAERLGEGFRAGGCGYAGQRMDGGDSLRTGSLDFMPASEAKDTVFMRGGRMDEDSAEPSLFFVEVFLILSVFQILLDGRMWSAVQSFCMGFQNYAMLQVHIIQQRDGKKGRLSYSFS</sequence>
<dbReference type="RefSeq" id="WP_055154207.1">
    <property type="nucleotide sequence ID" value="NZ_CYZU01000033.1"/>
</dbReference>